<feature type="transmembrane region" description="Helical" evidence="1">
    <location>
        <begin position="343"/>
        <end position="362"/>
    </location>
</feature>
<proteinExistence type="predicted"/>
<gene>
    <name evidence="2" type="ORF">BM477_04135</name>
</gene>
<name>A0A1Q5PRG3_9ACTO</name>
<dbReference type="OrthoDB" id="5169996at2"/>
<sequence length="405" mass="43300">MSKKVVVSESSPLSVSGRIRLGDDTVALATQLEAGDIAVINHPDLDRAAALALAEARPAAVLNAAPSVTGRYPNRGPHVLLDAGIPLLDSLGTAVLGLKEGQLVSVAENRIYLADQLVAEGEIMTPSRYLELSSEARFGMGEQLESFAANTKEFLRREQDALLEGTGFSQIPLGCKDRISIVVGPGAEAEEQLRRLSTLIREHRPILVGVGSGADTLIRQGHRPSLITGNVKAASDAAVRSGAVIVLRSTFQEHLKDSRLDSIGLNYHTITSGLTDLDTAVMLCVHKGSSLVIPVGDYNSFDEFLDQGRQGMTSSFFTHLVANGTIATPRAAELLYARPMRAAYVWLLMLTALIALGSAWMLTPWGQSIWLLGGEWSWPVGIGIIAVAGVLLIVAMLASLLRRKP</sequence>
<evidence type="ECO:0008006" key="4">
    <source>
        <dbReference type="Google" id="ProtNLM"/>
    </source>
</evidence>
<keyword evidence="3" id="KW-1185">Reference proteome</keyword>
<evidence type="ECO:0000313" key="3">
    <source>
        <dbReference type="Proteomes" id="UP000186465"/>
    </source>
</evidence>
<dbReference type="EMBL" id="MPDM01000003">
    <property type="protein sequence ID" value="OKL50079.1"/>
    <property type="molecule type" value="Genomic_DNA"/>
</dbReference>
<keyword evidence="1" id="KW-0472">Membrane</keyword>
<evidence type="ECO:0000313" key="2">
    <source>
        <dbReference type="EMBL" id="OKL50079.1"/>
    </source>
</evidence>
<dbReference type="AlphaFoldDB" id="A0A1Q5PRG3"/>
<evidence type="ECO:0000256" key="1">
    <source>
        <dbReference type="SAM" id="Phobius"/>
    </source>
</evidence>
<dbReference type="RefSeq" id="WP_075361406.1">
    <property type="nucleotide sequence ID" value="NZ_MPDM01000003.1"/>
</dbReference>
<dbReference type="InterPro" id="IPR047795">
    <property type="entry name" value="Put_SteA-like"/>
</dbReference>
<protein>
    <recommendedName>
        <fullName evidence="4">Thiamine pyrophosphokinase</fullName>
    </recommendedName>
</protein>
<dbReference type="Proteomes" id="UP000186465">
    <property type="component" value="Unassembled WGS sequence"/>
</dbReference>
<dbReference type="STRING" id="156892.BM477_04135"/>
<keyword evidence="1" id="KW-1133">Transmembrane helix</keyword>
<organism evidence="2 3">
    <name type="scientific">Boudabousia marimammalium</name>
    <dbReference type="NCBI Taxonomy" id="156892"/>
    <lineage>
        <taxon>Bacteria</taxon>
        <taxon>Bacillati</taxon>
        <taxon>Actinomycetota</taxon>
        <taxon>Actinomycetes</taxon>
        <taxon>Actinomycetales</taxon>
        <taxon>Actinomycetaceae</taxon>
        <taxon>Boudabousia</taxon>
    </lineage>
</organism>
<dbReference type="NCBIfam" id="NF040608">
    <property type="entry name" value="division_SteA"/>
    <property type="match status" value="1"/>
</dbReference>
<keyword evidence="1" id="KW-0812">Transmembrane</keyword>
<feature type="transmembrane region" description="Helical" evidence="1">
    <location>
        <begin position="382"/>
        <end position="401"/>
    </location>
</feature>
<accession>A0A1Q5PRG3</accession>
<reference evidence="3" key="1">
    <citation type="submission" date="2016-11" db="EMBL/GenBank/DDBJ databases">
        <title>Actinomyces gypaetusis sp. nov. isolated from Gypaetus barbatus in Qinghai Tibet Plateau China.</title>
        <authorList>
            <person name="Meng X."/>
        </authorList>
    </citation>
    <scope>NUCLEOTIDE SEQUENCE [LARGE SCALE GENOMIC DNA]</scope>
    <source>
        <strain evidence="3">DSM 15383</strain>
    </source>
</reference>
<comment type="caution">
    <text evidence="2">The sequence shown here is derived from an EMBL/GenBank/DDBJ whole genome shotgun (WGS) entry which is preliminary data.</text>
</comment>